<dbReference type="AlphaFoldDB" id="A0A7W9FPD9"/>
<organism evidence="1 2">
    <name type="scientific">Prosthecomicrobium pneumaticum</name>
    <dbReference type="NCBI Taxonomy" id="81895"/>
    <lineage>
        <taxon>Bacteria</taxon>
        <taxon>Pseudomonadati</taxon>
        <taxon>Pseudomonadota</taxon>
        <taxon>Alphaproteobacteria</taxon>
        <taxon>Hyphomicrobiales</taxon>
        <taxon>Kaistiaceae</taxon>
        <taxon>Prosthecomicrobium</taxon>
    </lineage>
</organism>
<reference evidence="1 2" key="1">
    <citation type="submission" date="2020-08" db="EMBL/GenBank/DDBJ databases">
        <title>Genomic Encyclopedia of Type Strains, Phase IV (KMG-IV): sequencing the most valuable type-strain genomes for metagenomic binning, comparative biology and taxonomic classification.</title>
        <authorList>
            <person name="Goeker M."/>
        </authorList>
    </citation>
    <scope>NUCLEOTIDE SEQUENCE [LARGE SCALE GENOMIC DNA]</scope>
    <source>
        <strain evidence="1 2">DSM 16268</strain>
    </source>
</reference>
<keyword evidence="2" id="KW-1185">Reference proteome</keyword>
<proteinExistence type="predicted"/>
<dbReference type="RefSeq" id="WP_183857809.1">
    <property type="nucleotide sequence ID" value="NZ_JACHOO010000008.1"/>
</dbReference>
<dbReference type="EMBL" id="JACHOO010000008">
    <property type="protein sequence ID" value="MBB5754350.1"/>
    <property type="molecule type" value="Genomic_DNA"/>
</dbReference>
<accession>A0A7W9FPD9</accession>
<evidence type="ECO:0000313" key="2">
    <source>
        <dbReference type="Proteomes" id="UP000523821"/>
    </source>
</evidence>
<protein>
    <submittedName>
        <fullName evidence="1">Uncharacterized protein</fullName>
    </submittedName>
</protein>
<name>A0A7W9FPD9_9HYPH</name>
<sequence>MSAPTSIREIRLGVVHHGCMTPDSEGEWPRLTALLFVARDLAEKVAHDVKACSHLDRGEA</sequence>
<comment type="caution">
    <text evidence="1">The sequence shown here is derived from an EMBL/GenBank/DDBJ whole genome shotgun (WGS) entry which is preliminary data.</text>
</comment>
<dbReference type="Proteomes" id="UP000523821">
    <property type="component" value="Unassembled WGS sequence"/>
</dbReference>
<evidence type="ECO:0000313" key="1">
    <source>
        <dbReference type="EMBL" id="MBB5754350.1"/>
    </source>
</evidence>
<gene>
    <name evidence="1" type="ORF">GGQ63_003436</name>
</gene>